<name>A0ABV7VE03_9PROT</name>
<dbReference type="Gene3D" id="3.40.1170.10">
    <property type="entry name" value="DNA repair protein MutS, domain I"/>
    <property type="match status" value="1"/>
</dbReference>
<dbReference type="NCBIfam" id="TIGR01070">
    <property type="entry name" value="mutS1"/>
    <property type="match status" value="1"/>
</dbReference>
<dbReference type="InterPro" id="IPR005748">
    <property type="entry name" value="DNA_mismatch_repair_MutS"/>
</dbReference>
<evidence type="ECO:0000256" key="1">
    <source>
        <dbReference type="ARBA" id="ARBA00006271"/>
    </source>
</evidence>
<evidence type="ECO:0000256" key="3">
    <source>
        <dbReference type="ARBA" id="ARBA00022741"/>
    </source>
</evidence>
<evidence type="ECO:0000256" key="5">
    <source>
        <dbReference type="ARBA" id="ARBA00022840"/>
    </source>
</evidence>
<evidence type="ECO:0000256" key="2">
    <source>
        <dbReference type="ARBA" id="ARBA00021982"/>
    </source>
</evidence>
<dbReference type="Proteomes" id="UP001595711">
    <property type="component" value="Unassembled WGS sequence"/>
</dbReference>
<dbReference type="SUPFAM" id="SSF53150">
    <property type="entry name" value="DNA repair protein MutS, domain II"/>
    <property type="match status" value="1"/>
</dbReference>
<protein>
    <recommendedName>
        <fullName evidence="2 9">DNA mismatch repair protein MutS</fullName>
    </recommendedName>
</protein>
<dbReference type="Pfam" id="PF05188">
    <property type="entry name" value="MutS_II"/>
    <property type="match status" value="1"/>
</dbReference>
<dbReference type="InterPro" id="IPR007861">
    <property type="entry name" value="DNA_mismatch_repair_MutS_clamp"/>
</dbReference>
<evidence type="ECO:0000313" key="13">
    <source>
        <dbReference type="Proteomes" id="UP001595711"/>
    </source>
</evidence>
<dbReference type="SMART" id="SM00533">
    <property type="entry name" value="MUTSd"/>
    <property type="match status" value="1"/>
</dbReference>
<keyword evidence="7 9" id="KW-0234">DNA repair</keyword>
<accession>A0ABV7VE03</accession>
<dbReference type="InterPro" id="IPR007695">
    <property type="entry name" value="DNA_mismatch_repair_MutS-lik_N"/>
</dbReference>
<feature type="binding site" evidence="9">
    <location>
        <begin position="644"/>
        <end position="651"/>
    </location>
    <ligand>
        <name>ATP</name>
        <dbReference type="ChEBI" id="CHEBI:30616"/>
    </ligand>
</feature>
<dbReference type="Pfam" id="PF01624">
    <property type="entry name" value="MutS_I"/>
    <property type="match status" value="1"/>
</dbReference>
<keyword evidence="4 9" id="KW-0227">DNA damage</keyword>
<dbReference type="NCBIfam" id="NF003810">
    <property type="entry name" value="PRK05399.1"/>
    <property type="match status" value="1"/>
</dbReference>
<evidence type="ECO:0000256" key="7">
    <source>
        <dbReference type="ARBA" id="ARBA00023204"/>
    </source>
</evidence>
<dbReference type="InterPro" id="IPR000432">
    <property type="entry name" value="DNA_mismatch_repair_MutS_C"/>
</dbReference>
<dbReference type="SUPFAM" id="SSF55271">
    <property type="entry name" value="DNA repair protein MutS, domain I"/>
    <property type="match status" value="1"/>
</dbReference>
<dbReference type="Gene3D" id="3.40.50.300">
    <property type="entry name" value="P-loop containing nucleotide triphosphate hydrolases"/>
    <property type="match status" value="1"/>
</dbReference>
<sequence>MNKQEQTPPLPPGTSPLMAQYLTIKAANPDCLLFYRMGDFYELFFDDAGTAARALDIALTKRGEHDGQPIPMCGVPVHAAEAYLSRLIRQGFKVAVCEQIEDPAEAKKRGAKSVVQRDVVRVVTPGTITEDSLLDARRNNYLAALSQVGGSDGGMALAWLDMSTGEFGLAETGLAGPEGAGLGADLARIGPRELVLPESLLARAELRVLLEQADTALSPLPSARFDSVSGERRLKQTLGVAALDAYGQFSRAELAAAGALLDYVETTQRGRMPRLDPPVKQPPAAAMAIDPATRRNLELVETMTGARDGALLATIDLTLTGAGARLLAQRLQAPLTDMAAIAARHDAIAYLLDGVRLRDDIHSALQRVPDLARALSRLSLNRGGPRDLGSLRDGLIQAGALQARLGAEATLPPALAAMRDGLGDHAALVAALDAVLGDELPLLARDGGFVKAGHHTGLDEFRALRDESRRHIAALQDRYAAETGVPGLKIRHNNVLGYYIEVTPRHADRMGVQYIHRQTMANAMRYATPELSELESKIAQAAERALALELEIFTGLCARVLQDAAALTRAARALAELDVAAALAELAMQRGWVRPVVDDSLAFEIRGGRHPVVEAVLARAGQGGQFVANDCNLGDGQKLWLLTGPNMAGKSTFLRQNALIALLAQTGSYVPAAFAHIGVVDRLFSRVGAADDLARGRSTFMVEMVETAAILHQAGEKALVILDEIGRGTATFDGLSIAWAVVEYLHEKSRCRGLFATHYHELTVLADRLKQLSNHTLKVKEWNGELVFLHEVGAGAADRSYGIQVAKLAGLPAAVLARASDVLHKLEETDQGGAAKLVDDLPLFSLASPPATAAIKPSAIEAALKTADIDALSPKQALDLLYQLKALLGE</sequence>
<dbReference type="Gene3D" id="1.10.1420.10">
    <property type="match status" value="2"/>
</dbReference>
<dbReference type="PROSITE" id="PS00486">
    <property type="entry name" value="DNA_MISMATCH_REPAIR_2"/>
    <property type="match status" value="1"/>
</dbReference>
<keyword evidence="5 9" id="KW-0067">ATP-binding</keyword>
<dbReference type="PIRSF" id="PIRSF037677">
    <property type="entry name" value="DNA_mis_repair_Msh6"/>
    <property type="match status" value="1"/>
</dbReference>
<evidence type="ECO:0000256" key="10">
    <source>
        <dbReference type="RuleBase" id="RU003756"/>
    </source>
</evidence>
<dbReference type="EMBL" id="JBHRYJ010000001">
    <property type="protein sequence ID" value="MFC3675272.1"/>
    <property type="molecule type" value="Genomic_DNA"/>
</dbReference>
<reference evidence="13" key="1">
    <citation type="journal article" date="2019" name="Int. J. Syst. Evol. Microbiol.">
        <title>The Global Catalogue of Microorganisms (GCM) 10K type strain sequencing project: providing services to taxonomists for standard genome sequencing and annotation.</title>
        <authorList>
            <consortium name="The Broad Institute Genomics Platform"/>
            <consortium name="The Broad Institute Genome Sequencing Center for Infectious Disease"/>
            <person name="Wu L."/>
            <person name="Ma J."/>
        </authorList>
    </citation>
    <scope>NUCLEOTIDE SEQUENCE [LARGE SCALE GENOMIC DNA]</scope>
    <source>
        <strain evidence="13">KCTC 42182</strain>
    </source>
</reference>
<evidence type="ECO:0000313" key="12">
    <source>
        <dbReference type="EMBL" id="MFC3675272.1"/>
    </source>
</evidence>
<dbReference type="PANTHER" id="PTHR11361:SF34">
    <property type="entry name" value="DNA MISMATCH REPAIR PROTEIN MSH1, MITOCHONDRIAL"/>
    <property type="match status" value="1"/>
</dbReference>
<gene>
    <name evidence="9 12" type="primary">mutS</name>
    <name evidence="12" type="ORF">ACFOOQ_06945</name>
</gene>
<dbReference type="Gene3D" id="6.10.140.430">
    <property type="match status" value="1"/>
</dbReference>
<dbReference type="CDD" id="cd03284">
    <property type="entry name" value="ABC_MutS1"/>
    <property type="match status" value="1"/>
</dbReference>
<evidence type="ECO:0000256" key="8">
    <source>
        <dbReference type="ARBA" id="ARBA00024647"/>
    </source>
</evidence>
<dbReference type="InterPro" id="IPR036187">
    <property type="entry name" value="DNA_mismatch_repair_MutS_sf"/>
</dbReference>
<dbReference type="InterPro" id="IPR017261">
    <property type="entry name" value="DNA_mismatch_repair_MutS/MSH"/>
</dbReference>
<keyword evidence="13" id="KW-1185">Reference proteome</keyword>
<dbReference type="InterPro" id="IPR036678">
    <property type="entry name" value="MutS_con_dom_sf"/>
</dbReference>
<dbReference type="Pfam" id="PF05190">
    <property type="entry name" value="MutS_IV"/>
    <property type="match status" value="1"/>
</dbReference>
<dbReference type="Pfam" id="PF05192">
    <property type="entry name" value="MutS_III"/>
    <property type="match status" value="1"/>
</dbReference>
<dbReference type="InterPro" id="IPR016151">
    <property type="entry name" value="DNA_mismatch_repair_MutS_N"/>
</dbReference>
<organism evidence="12 13">
    <name type="scientific">Ferrovibrio xuzhouensis</name>
    <dbReference type="NCBI Taxonomy" id="1576914"/>
    <lineage>
        <taxon>Bacteria</taxon>
        <taxon>Pseudomonadati</taxon>
        <taxon>Pseudomonadota</taxon>
        <taxon>Alphaproteobacteria</taxon>
        <taxon>Rhodospirillales</taxon>
        <taxon>Rhodospirillaceae</taxon>
        <taxon>Ferrovibrio</taxon>
    </lineage>
</organism>
<comment type="caution">
    <text evidence="12">The sequence shown here is derived from an EMBL/GenBank/DDBJ whole genome shotgun (WGS) entry which is preliminary data.</text>
</comment>
<dbReference type="SUPFAM" id="SSF52540">
    <property type="entry name" value="P-loop containing nucleoside triphosphate hydrolases"/>
    <property type="match status" value="1"/>
</dbReference>
<dbReference type="PANTHER" id="PTHR11361">
    <property type="entry name" value="DNA MISMATCH REPAIR PROTEIN MUTS FAMILY MEMBER"/>
    <property type="match status" value="1"/>
</dbReference>
<dbReference type="SUPFAM" id="SSF48334">
    <property type="entry name" value="DNA repair protein MutS, domain III"/>
    <property type="match status" value="1"/>
</dbReference>
<dbReference type="RefSeq" id="WP_379723525.1">
    <property type="nucleotide sequence ID" value="NZ_JBHRYJ010000001.1"/>
</dbReference>
<evidence type="ECO:0000256" key="9">
    <source>
        <dbReference type="HAMAP-Rule" id="MF_00096"/>
    </source>
</evidence>
<dbReference type="Gene3D" id="3.30.420.110">
    <property type="entry name" value="MutS, connector domain"/>
    <property type="match status" value="1"/>
</dbReference>
<dbReference type="InterPro" id="IPR045076">
    <property type="entry name" value="MutS"/>
</dbReference>
<dbReference type="SMART" id="SM00534">
    <property type="entry name" value="MUTSac"/>
    <property type="match status" value="1"/>
</dbReference>
<keyword evidence="3 9" id="KW-0547">Nucleotide-binding</keyword>
<evidence type="ECO:0000256" key="6">
    <source>
        <dbReference type="ARBA" id="ARBA00023125"/>
    </source>
</evidence>
<keyword evidence="6 9" id="KW-0238">DNA-binding</keyword>
<dbReference type="InterPro" id="IPR027417">
    <property type="entry name" value="P-loop_NTPase"/>
</dbReference>
<comment type="similarity">
    <text evidence="1 9 10">Belongs to the DNA mismatch repair MutS family.</text>
</comment>
<evidence type="ECO:0000259" key="11">
    <source>
        <dbReference type="PROSITE" id="PS00486"/>
    </source>
</evidence>
<dbReference type="HAMAP" id="MF_00096">
    <property type="entry name" value="MutS"/>
    <property type="match status" value="1"/>
</dbReference>
<dbReference type="Pfam" id="PF00488">
    <property type="entry name" value="MutS_V"/>
    <property type="match status" value="1"/>
</dbReference>
<evidence type="ECO:0000256" key="4">
    <source>
        <dbReference type="ARBA" id="ARBA00022763"/>
    </source>
</evidence>
<feature type="domain" description="DNA mismatch repair proteins mutS family" evidence="11">
    <location>
        <begin position="718"/>
        <end position="734"/>
    </location>
</feature>
<dbReference type="InterPro" id="IPR007860">
    <property type="entry name" value="DNA_mmatch_repair_MutS_con_dom"/>
</dbReference>
<dbReference type="InterPro" id="IPR007696">
    <property type="entry name" value="DNA_mismatch_repair_MutS_core"/>
</dbReference>
<comment type="function">
    <text evidence="8 9">This protein is involved in the repair of mismatches in DNA. It is possible that it carries out the mismatch recognition step. This protein has a weak ATPase activity.</text>
</comment>
<proteinExistence type="inferred from homology"/>